<keyword evidence="8" id="KW-0472">Membrane</keyword>
<dbReference type="GO" id="GO:0016705">
    <property type="term" value="F:oxidoreductase activity, acting on paired donors, with incorporation or reduction of molecular oxygen"/>
    <property type="evidence" value="ECO:0007669"/>
    <property type="project" value="InterPro"/>
</dbReference>
<evidence type="ECO:0000256" key="2">
    <source>
        <dbReference type="ARBA" id="ARBA00010617"/>
    </source>
</evidence>
<dbReference type="InterPro" id="IPR036396">
    <property type="entry name" value="Cyt_P450_sf"/>
</dbReference>
<comment type="similarity">
    <text evidence="2">Belongs to the cytochrome P450 family.</text>
</comment>
<accession>A0A319DQN6</accession>
<keyword evidence="4" id="KW-0479">Metal-binding</keyword>
<dbReference type="InterPro" id="IPR002401">
    <property type="entry name" value="Cyt_P450_E_grp-I"/>
</dbReference>
<dbReference type="PANTHER" id="PTHR24305:SF157">
    <property type="entry name" value="N-ACETYLTRYPTOPHAN 6-HYDROXYLASE IVOC-RELATED"/>
    <property type="match status" value="1"/>
</dbReference>
<dbReference type="AlphaFoldDB" id="A0A319DQN6"/>
<dbReference type="OrthoDB" id="3945418at2759"/>
<dbReference type="GO" id="GO:0020037">
    <property type="term" value="F:heme binding"/>
    <property type="evidence" value="ECO:0007669"/>
    <property type="project" value="InterPro"/>
</dbReference>
<name>A0A319DQN6_9EURO</name>
<dbReference type="EMBL" id="KZ825807">
    <property type="protein sequence ID" value="PYH98894.1"/>
    <property type="molecule type" value="Genomic_DNA"/>
</dbReference>
<protein>
    <submittedName>
        <fullName evidence="9">Cytochrome P450</fullName>
    </submittedName>
</protein>
<dbReference type="PANTHER" id="PTHR24305">
    <property type="entry name" value="CYTOCHROME P450"/>
    <property type="match status" value="1"/>
</dbReference>
<dbReference type="STRING" id="1448320.A0A319DQN6"/>
<evidence type="ECO:0000256" key="6">
    <source>
        <dbReference type="ARBA" id="ARBA00023004"/>
    </source>
</evidence>
<keyword evidence="8" id="KW-0812">Transmembrane</keyword>
<keyword evidence="7" id="KW-0503">Monooxygenase</keyword>
<dbReference type="CDD" id="cd11062">
    <property type="entry name" value="CYP58-like"/>
    <property type="match status" value="1"/>
</dbReference>
<dbReference type="Pfam" id="PF00067">
    <property type="entry name" value="p450"/>
    <property type="match status" value="2"/>
</dbReference>
<evidence type="ECO:0000256" key="4">
    <source>
        <dbReference type="ARBA" id="ARBA00022723"/>
    </source>
</evidence>
<evidence type="ECO:0000256" key="5">
    <source>
        <dbReference type="ARBA" id="ARBA00023002"/>
    </source>
</evidence>
<gene>
    <name evidence="9" type="ORF">BO71DRAFT_446921</name>
</gene>
<keyword evidence="6" id="KW-0408">Iron</keyword>
<dbReference type="InterPro" id="IPR001128">
    <property type="entry name" value="Cyt_P450"/>
</dbReference>
<dbReference type="SUPFAM" id="SSF48264">
    <property type="entry name" value="Cytochrome P450"/>
    <property type="match status" value="1"/>
</dbReference>
<evidence type="ECO:0000313" key="9">
    <source>
        <dbReference type="EMBL" id="PYH98894.1"/>
    </source>
</evidence>
<dbReference type="GO" id="GO:0005506">
    <property type="term" value="F:iron ion binding"/>
    <property type="evidence" value="ECO:0007669"/>
    <property type="project" value="InterPro"/>
</dbReference>
<dbReference type="VEuPathDB" id="FungiDB:BO71DRAFT_446921"/>
<proteinExistence type="inferred from homology"/>
<keyword evidence="8" id="KW-1133">Transmembrane helix</keyword>
<evidence type="ECO:0000313" key="10">
    <source>
        <dbReference type="Proteomes" id="UP000247810"/>
    </source>
</evidence>
<reference evidence="9 10" key="1">
    <citation type="submission" date="2018-02" db="EMBL/GenBank/DDBJ databases">
        <title>The genomes of Aspergillus section Nigri reveals drivers in fungal speciation.</title>
        <authorList>
            <consortium name="DOE Joint Genome Institute"/>
            <person name="Vesth T.C."/>
            <person name="Nybo J."/>
            <person name="Theobald S."/>
            <person name="Brandl J."/>
            <person name="Frisvad J.C."/>
            <person name="Nielsen K.F."/>
            <person name="Lyhne E.K."/>
            <person name="Kogle M.E."/>
            <person name="Kuo A."/>
            <person name="Riley R."/>
            <person name="Clum A."/>
            <person name="Nolan M."/>
            <person name="Lipzen A."/>
            <person name="Salamov A."/>
            <person name="Henrissat B."/>
            <person name="Wiebenga A."/>
            <person name="De vries R.P."/>
            <person name="Grigoriev I.V."/>
            <person name="Mortensen U.H."/>
            <person name="Andersen M.R."/>
            <person name="Baker S.E."/>
        </authorList>
    </citation>
    <scope>NUCLEOTIDE SEQUENCE [LARGE SCALE GENOMIC DNA]</scope>
    <source>
        <strain evidence="9 10">CBS 707.79</strain>
    </source>
</reference>
<keyword evidence="10" id="KW-1185">Reference proteome</keyword>
<evidence type="ECO:0000256" key="3">
    <source>
        <dbReference type="ARBA" id="ARBA00022617"/>
    </source>
</evidence>
<comment type="cofactor">
    <cofactor evidence="1">
        <name>heme</name>
        <dbReference type="ChEBI" id="CHEBI:30413"/>
    </cofactor>
</comment>
<dbReference type="GO" id="GO:0004497">
    <property type="term" value="F:monooxygenase activity"/>
    <property type="evidence" value="ECO:0007669"/>
    <property type="project" value="UniProtKB-KW"/>
</dbReference>
<evidence type="ECO:0000256" key="8">
    <source>
        <dbReference type="SAM" id="Phobius"/>
    </source>
</evidence>
<keyword evidence="3" id="KW-0349">Heme</keyword>
<dbReference type="Gene3D" id="1.10.630.10">
    <property type="entry name" value="Cytochrome P450"/>
    <property type="match status" value="3"/>
</dbReference>
<dbReference type="InterPro" id="IPR050121">
    <property type="entry name" value="Cytochrome_P450_monoxygenase"/>
</dbReference>
<evidence type="ECO:0000256" key="1">
    <source>
        <dbReference type="ARBA" id="ARBA00001971"/>
    </source>
</evidence>
<organism evidence="9 10">
    <name type="scientific">Aspergillus ellipticus CBS 707.79</name>
    <dbReference type="NCBI Taxonomy" id="1448320"/>
    <lineage>
        <taxon>Eukaryota</taxon>
        <taxon>Fungi</taxon>
        <taxon>Dikarya</taxon>
        <taxon>Ascomycota</taxon>
        <taxon>Pezizomycotina</taxon>
        <taxon>Eurotiomycetes</taxon>
        <taxon>Eurotiomycetidae</taxon>
        <taxon>Eurotiales</taxon>
        <taxon>Aspergillaceae</taxon>
        <taxon>Aspergillus</taxon>
        <taxon>Aspergillus subgen. Circumdati</taxon>
    </lineage>
</organism>
<dbReference type="PRINTS" id="PR00463">
    <property type="entry name" value="EP450I"/>
</dbReference>
<keyword evidence="5" id="KW-0560">Oxidoreductase</keyword>
<sequence>MGGVLGCLLTAWIIYNVLVVIGRLYLSPLSKIPGPRLAAATPWYETFVDLWYNNFPDALADMHKKYGPIVRPTPWEVSINDPDYYNEVYVTAGKRRTNYDAGSRSGLGMQDAIAITKDHDTHELRRKPVANFFSRPNVTRVESRISDEVRLLDAKLCRLKGTGSILSLDHAFTAYAGDIVVQFTCAEHPRLLDGPDFTPQWHKSICGDLNVVPLFRHIGWLSNLARFVPVGLLRALNPEVAGFRLFTLVGEGQIDKIKKGVAREDEKEGLEKKQSVFHDILRSDLPTSSLITYFVLADPEVKKRLEEELKDITAGFPEVVPRWAELEKLPYLQACIKEGLRINRFFRRNPRISPDPECWIGDYDPRMSRNFVPFTKGSRNCLGMNLGWAELYVCLAALFRPGGHNMSLAGTDESDIVPIFDGDVGAPKRGSKGFNVRFD</sequence>
<evidence type="ECO:0000256" key="7">
    <source>
        <dbReference type="ARBA" id="ARBA00023033"/>
    </source>
</evidence>
<dbReference type="Proteomes" id="UP000247810">
    <property type="component" value="Unassembled WGS sequence"/>
</dbReference>
<feature type="transmembrane region" description="Helical" evidence="8">
    <location>
        <begin position="7"/>
        <end position="26"/>
    </location>
</feature>